<evidence type="ECO:0000256" key="1">
    <source>
        <dbReference type="ARBA" id="ARBA00023122"/>
    </source>
</evidence>
<dbReference type="PANTHER" id="PTHR43080">
    <property type="entry name" value="CBS DOMAIN-CONTAINING PROTEIN CBSX3, MITOCHONDRIAL"/>
    <property type="match status" value="1"/>
</dbReference>
<reference evidence="4" key="1">
    <citation type="journal article" date="2020" name="mSystems">
        <title>Genome- and Community-Level Interaction Insights into Carbon Utilization and Element Cycling Functions of Hydrothermarchaeota in Hydrothermal Sediment.</title>
        <authorList>
            <person name="Zhou Z."/>
            <person name="Liu Y."/>
            <person name="Xu W."/>
            <person name="Pan J."/>
            <person name="Luo Z.H."/>
            <person name="Li M."/>
        </authorList>
    </citation>
    <scope>NUCLEOTIDE SEQUENCE [LARGE SCALE GENOMIC DNA]</scope>
    <source>
        <strain evidence="4">SpSt-349</strain>
    </source>
</reference>
<dbReference type="InterPro" id="IPR051257">
    <property type="entry name" value="Diverse_CBS-Domain"/>
</dbReference>
<dbReference type="InterPro" id="IPR000644">
    <property type="entry name" value="CBS_dom"/>
</dbReference>
<feature type="domain" description="CBS" evidence="3">
    <location>
        <begin position="87"/>
        <end position="145"/>
    </location>
</feature>
<feature type="domain" description="CBS" evidence="3">
    <location>
        <begin position="16"/>
        <end position="73"/>
    </location>
</feature>
<dbReference type="Pfam" id="PF00571">
    <property type="entry name" value="CBS"/>
    <property type="match status" value="2"/>
</dbReference>
<dbReference type="SUPFAM" id="SSF54631">
    <property type="entry name" value="CBS-domain pair"/>
    <property type="match status" value="1"/>
</dbReference>
<dbReference type="SMART" id="SM00116">
    <property type="entry name" value="CBS"/>
    <property type="match status" value="2"/>
</dbReference>
<dbReference type="PROSITE" id="PS51371">
    <property type="entry name" value="CBS"/>
    <property type="match status" value="2"/>
</dbReference>
<dbReference type="PANTHER" id="PTHR43080:SF2">
    <property type="entry name" value="CBS DOMAIN-CONTAINING PROTEIN"/>
    <property type="match status" value="1"/>
</dbReference>
<dbReference type="EMBL" id="DSOV01000018">
    <property type="protein sequence ID" value="HEN41778.1"/>
    <property type="molecule type" value="Genomic_DNA"/>
</dbReference>
<comment type="caution">
    <text evidence="4">The sequence shown here is derived from an EMBL/GenBank/DDBJ whole genome shotgun (WGS) entry which is preliminary data.</text>
</comment>
<evidence type="ECO:0000256" key="2">
    <source>
        <dbReference type="PROSITE-ProRule" id="PRU00703"/>
    </source>
</evidence>
<accession>A0A831U3G2</accession>
<dbReference type="Gene3D" id="3.10.580.10">
    <property type="entry name" value="CBS-domain"/>
    <property type="match status" value="1"/>
</dbReference>
<organism evidence="4">
    <name type="scientific">Geobacter metallireducens</name>
    <dbReference type="NCBI Taxonomy" id="28232"/>
    <lineage>
        <taxon>Bacteria</taxon>
        <taxon>Pseudomonadati</taxon>
        <taxon>Thermodesulfobacteriota</taxon>
        <taxon>Desulfuromonadia</taxon>
        <taxon>Geobacterales</taxon>
        <taxon>Geobacteraceae</taxon>
        <taxon>Geobacter</taxon>
    </lineage>
</organism>
<dbReference type="AlphaFoldDB" id="A0A831U3G2"/>
<protein>
    <submittedName>
        <fullName evidence="4">CBS domain-containing protein</fullName>
    </submittedName>
</protein>
<gene>
    <name evidence="4" type="ORF">ENQ87_05270</name>
</gene>
<evidence type="ECO:0000313" key="4">
    <source>
        <dbReference type="EMBL" id="HEN41778.1"/>
    </source>
</evidence>
<dbReference type="InterPro" id="IPR046342">
    <property type="entry name" value="CBS_dom_sf"/>
</dbReference>
<keyword evidence="1 2" id="KW-0129">CBS domain</keyword>
<sequence length="147" mass="16496">MEALKKIRNTPVSELMQRDVVTIDGSRTVAQAIQLIKSRQVASLVVLPRNEDDVYGILTVRDILGKVIDPGENIYRDIWNTQVHDIMTKPVYSIDPTMRVKYALRMMNRLGVRRLVVLRGSELAGIVSEIEIFRAVEGLPAVGQVAL</sequence>
<name>A0A831U3G2_GEOME</name>
<evidence type="ECO:0000259" key="3">
    <source>
        <dbReference type="PROSITE" id="PS51371"/>
    </source>
</evidence>
<proteinExistence type="predicted"/>